<dbReference type="Proteomes" id="UP000002035">
    <property type="component" value="Unassembled WGS sequence"/>
</dbReference>
<name>C5FZ33_ARTOC</name>
<gene>
    <name evidence="1" type="ORF">MCYG_07955</name>
</gene>
<protein>
    <submittedName>
        <fullName evidence="1">Uncharacterized protein</fullName>
    </submittedName>
</protein>
<organism evidence="1 2">
    <name type="scientific">Arthroderma otae (strain ATCC MYA-4605 / CBS 113480)</name>
    <name type="common">Microsporum canis</name>
    <dbReference type="NCBI Taxonomy" id="554155"/>
    <lineage>
        <taxon>Eukaryota</taxon>
        <taxon>Fungi</taxon>
        <taxon>Dikarya</taxon>
        <taxon>Ascomycota</taxon>
        <taxon>Pezizomycotina</taxon>
        <taxon>Eurotiomycetes</taxon>
        <taxon>Eurotiomycetidae</taxon>
        <taxon>Onygenales</taxon>
        <taxon>Arthrodermataceae</taxon>
        <taxon>Microsporum</taxon>
    </lineage>
</organism>
<dbReference type="EMBL" id="DS995708">
    <property type="protein sequence ID" value="EEQ35136.1"/>
    <property type="molecule type" value="Genomic_DNA"/>
</dbReference>
<reference evidence="2" key="1">
    <citation type="journal article" date="2012" name="MBio">
        <title>Comparative genome analysis of Trichophyton rubrum and related dermatophytes reveals candidate genes involved in infection.</title>
        <authorList>
            <person name="Martinez D.A."/>
            <person name="Oliver B.G."/>
            <person name="Graeser Y."/>
            <person name="Goldberg J.M."/>
            <person name="Li W."/>
            <person name="Martinez-Rossi N.M."/>
            <person name="Monod M."/>
            <person name="Shelest E."/>
            <person name="Barton R.C."/>
            <person name="Birch E."/>
            <person name="Brakhage A.A."/>
            <person name="Chen Z."/>
            <person name="Gurr S.J."/>
            <person name="Heiman D."/>
            <person name="Heitman J."/>
            <person name="Kosti I."/>
            <person name="Rossi A."/>
            <person name="Saif S."/>
            <person name="Samalova M."/>
            <person name="Saunders C.W."/>
            <person name="Shea T."/>
            <person name="Summerbell R.C."/>
            <person name="Xu J."/>
            <person name="Young S."/>
            <person name="Zeng Q."/>
            <person name="Birren B.W."/>
            <person name="Cuomo C.A."/>
            <person name="White T.C."/>
        </authorList>
    </citation>
    <scope>NUCLEOTIDE SEQUENCE [LARGE SCALE GENOMIC DNA]</scope>
    <source>
        <strain evidence="2">ATCC MYA-4605 / CBS 113480</strain>
    </source>
</reference>
<keyword evidence="2" id="KW-1185">Reference proteome</keyword>
<accession>C5FZ33</accession>
<dbReference type="GeneID" id="9227645"/>
<evidence type="ECO:0000313" key="2">
    <source>
        <dbReference type="Proteomes" id="UP000002035"/>
    </source>
</evidence>
<dbReference type="OrthoDB" id="2322999at2759"/>
<evidence type="ECO:0000313" key="1">
    <source>
        <dbReference type="EMBL" id="EEQ35136.1"/>
    </source>
</evidence>
<dbReference type="VEuPathDB" id="FungiDB:MCYG_07955"/>
<dbReference type="HOGENOM" id="CLU_1864650_0_0_1"/>
<proteinExistence type="predicted"/>
<dbReference type="AlphaFoldDB" id="C5FZ33"/>
<sequence length="137" mass="16094">MARKLPLGDEFLRLLKLQYRKEKSEGRLQLLTPVERLWYRFQSEFRQFTVSTLRWPGDEEYTILSREISYGKCQPLYGKQNYAQLVVPQPKWTVPGIELDPAFASDLAEFLKAHSLEKRISIIPNPSDRGFHRVHTS</sequence>
<dbReference type="RefSeq" id="XP_002842872.1">
    <property type="nucleotide sequence ID" value="XM_002842826.1"/>
</dbReference>